<gene>
    <name evidence="1" type="ORF">pdam_00023304</name>
</gene>
<evidence type="ECO:0000313" key="2">
    <source>
        <dbReference type="Proteomes" id="UP000275408"/>
    </source>
</evidence>
<proteinExistence type="predicted"/>
<organism evidence="1 2">
    <name type="scientific">Pocillopora damicornis</name>
    <name type="common">Cauliflower coral</name>
    <name type="synonym">Millepora damicornis</name>
    <dbReference type="NCBI Taxonomy" id="46731"/>
    <lineage>
        <taxon>Eukaryota</taxon>
        <taxon>Metazoa</taxon>
        <taxon>Cnidaria</taxon>
        <taxon>Anthozoa</taxon>
        <taxon>Hexacorallia</taxon>
        <taxon>Scleractinia</taxon>
        <taxon>Astrocoeniina</taxon>
        <taxon>Pocilloporidae</taxon>
        <taxon>Pocillopora</taxon>
    </lineage>
</organism>
<comment type="caution">
    <text evidence="1">The sequence shown here is derived from an EMBL/GenBank/DDBJ whole genome shotgun (WGS) entry which is preliminary data.</text>
</comment>
<evidence type="ECO:0000313" key="1">
    <source>
        <dbReference type="EMBL" id="RMX38178.1"/>
    </source>
</evidence>
<name>A0A3M6TA36_POCDA</name>
<dbReference type="Proteomes" id="UP000275408">
    <property type="component" value="Unassembled WGS sequence"/>
</dbReference>
<sequence length="167" mass="18539">MYLRASLETAIGQASGFSLLANDNSQKIHVITSEIRNKEDSISRSSLNALFNENEKSVSFVGEKEVVGAVVLKEGTTVDISSGTNKGRMAIYKATNLKVENNRMKNLQENTLVNLAFKLNQRNHASYYPKDTVTFKISHSSNTITVHCNAGRTLEHFSLKVQLAYNI</sequence>
<accession>A0A3M6TA36</accession>
<dbReference type="AlphaFoldDB" id="A0A3M6TA36"/>
<keyword evidence="2" id="KW-1185">Reference proteome</keyword>
<reference evidence="1 2" key="1">
    <citation type="journal article" date="2018" name="Sci. Rep.">
        <title>Comparative analysis of the Pocillopora damicornis genome highlights role of immune system in coral evolution.</title>
        <authorList>
            <person name="Cunning R."/>
            <person name="Bay R.A."/>
            <person name="Gillette P."/>
            <person name="Baker A.C."/>
            <person name="Traylor-Knowles N."/>
        </authorList>
    </citation>
    <scope>NUCLEOTIDE SEQUENCE [LARGE SCALE GENOMIC DNA]</scope>
    <source>
        <strain evidence="1">RSMAS</strain>
        <tissue evidence="1">Whole animal</tissue>
    </source>
</reference>
<protein>
    <submittedName>
        <fullName evidence="1">Uncharacterized protein</fullName>
    </submittedName>
</protein>
<dbReference type="EMBL" id="RCHS01004042">
    <property type="protein sequence ID" value="RMX38178.1"/>
    <property type="molecule type" value="Genomic_DNA"/>
</dbReference>